<feature type="domain" description="Phage tail collar" evidence="1">
    <location>
        <begin position="6"/>
        <end position="60"/>
    </location>
</feature>
<accession>A0A7W5FTN9</accession>
<proteinExistence type="predicted"/>
<protein>
    <submittedName>
        <fullName evidence="2">Microcystin-dependent protein</fullName>
    </submittedName>
</protein>
<comment type="caution">
    <text evidence="2">The sequence shown here is derived from an EMBL/GenBank/DDBJ whole genome shotgun (WGS) entry which is preliminary data.</text>
</comment>
<dbReference type="EMBL" id="JACHXD010000004">
    <property type="protein sequence ID" value="MBB3118867.1"/>
    <property type="molecule type" value="Genomic_DNA"/>
</dbReference>
<dbReference type="Proteomes" id="UP000541535">
    <property type="component" value="Unassembled WGS sequence"/>
</dbReference>
<reference evidence="2 3" key="1">
    <citation type="submission" date="2020-08" db="EMBL/GenBank/DDBJ databases">
        <title>Genomic Encyclopedia of Type Strains, Phase III (KMG-III): the genomes of soil and plant-associated and newly described type strains.</title>
        <authorList>
            <person name="Whitman W."/>
        </authorList>
    </citation>
    <scope>NUCLEOTIDE SEQUENCE [LARGE SCALE GENOMIC DNA]</scope>
    <source>
        <strain evidence="2 3">CECT 8897</strain>
    </source>
</reference>
<keyword evidence="3" id="KW-1185">Reference proteome</keyword>
<sequence>MDPILGQIILWPVPWVPQGWALCDGSILKVSDYQALFSLLGNKYGGDGRTTFALPDLRSKIALGTTTMNAVGQTSGAATATTTATASGSLSIGVNNLPAHSHTATFTPGAGASVSVAIPADGASSSDNVPAAGLVLGKAMAGAAAAKIYSNAASTTTLKPFNITVPAGSGTVSNDNTGGGQPLAFSVNVPVSLSTLQPGVTLNFIIATEGIYPSRP</sequence>
<organism evidence="2 3">
    <name type="scientific">Pseudoduganella violacea</name>
    <dbReference type="NCBI Taxonomy" id="1715466"/>
    <lineage>
        <taxon>Bacteria</taxon>
        <taxon>Pseudomonadati</taxon>
        <taxon>Pseudomonadota</taxon>
        <taxon>Betaproteobacteria</taxon>
        <taxon>Burkholderiales</taxon>
        <taxon>Oxalobacteraceae</taxon>
        <taxon>Telluria group</taxon>
        <taxon>Pseudoduganella</taxon>
    </lineage>
</organism>
<dbReference type="RefSeq" id="WP_183440743.1">
    <property type="nucleotide sequence ID" value="NZ_JACHXD010000004.1"/>
</dbReference>
<evidence type="ECO:0000313" key="3">
    <source>
        <dbReference type="Proteomes" id="UP000541535"/>
    </source>
</evidence>
<evidence type="ECO:0000313" key="2">
    <source>
        <dbReference type="EMBL" id="MBB3118867.1"/>
    </source>
</evidence>
<evidence type="ECO:0000259" key="1">
    <source>
        <dbReference type="Pfam" id="PF07484"/>
    </source>
</evidence>
<dbReference type="AlphaFoldDB" id="A0A7W5FTN9"/>
<name>A0A7W5FTN9_9BURK</name>
<dbReference type="SUPFAM" id="SSF88874">
    <property type="entry name" value="Receptor-binding domain of short tail fibre protein gp12"/>
    <property type="match status" value="1"/>
</dbReference>
<dbReference type="InterPro" id="IPR037053">
    <property type="entry name" value="Phage_tail_collar_dom_sf"/>
</dbReference>
<gene>
    <name evidence="2" type="ORF">FHS03_001912</name>
</gene>
<dbReference type="InterPro" id="IPR011083">
    <property type="entry name" value="Phage_tail_collar_dom"/>
</dbReference>
<dbReference type="Gene3D" id="3.90.1340.10">
    <property type="entry name" value="Phage tail collar domain"/>
    <property type="match status" value="1"/>
</dbReference>
<dbReference type="Pfam" id="PF07484">
    <property type="entry name" value="Collar"/>
    <property type="match status" value="1"/>
</dbReference>